<keyword evidence="4" id="KW-1185">Reference proteome</keyword>
<dbReference type="EMBL" id="AP018042">
    <property type="protein sequence ID" value="BAX78771.1"/>
    <property type="molecule type" value="Genomic_DNA"/>
</dbReference>
<dbReference type="KEGG" id="mbas:ALGA_0376"/>
<dbReference type="PANTHER" id="PTHR23422:SF11">
    <property type="entry name" value="DIPEPTIDYL PEPTIDASE 3"/>
    <property type="match status" value="1"/>
</dbReference>
<dbReference type="AlphaFoldDB" id="A0A1Y1CHK3"/>
<dbReference type="GO" id="GO:0046872">
    <property type="term" value="F:metal ion binding"/>
    <property type="evidence" value="ECO:0007669"/>
    <property type="project" value="UniProtKB-KW"/>
</dbReference>
<dbReference type="Gene3D" id="3.30.540.30">
    <property type="match status" value="2"/>
</dbReference>
<reference evidence="3 4" key="1">
    <citation type="journal article" date="2018" name="Mar. Genomics">
        <title>Complete genome sequence of Marinifilaceae bacterium strain SPP2, isolated from the Antarctic marine sediment.</title>
        <authorList>
            <person name="Watanabe M."/>
            <person name="Kojima H."/>
            <person name="Fukui M."/>
        </authorList>
    </citation>
    <scope>NUCLEOTIDE SEQUENCE [LARGE SCALE GENOMIC DNA]</scope>
    <source>
        <strain evidence="3 4">SPP2</strain>
    </source>
</reference>
<dbReference type="Proteomes" id="UP000218267">
    <property type="component" value="Chromosome"/>
</dbReference>
<keyword evidence="1" id="KW-0479">Metal-binding</keyword>
<dbReference type="GO" id="GO:0016787">
    <property type="term" value="F:hydrolase activity"/>
    <property type="evidence" value="ECO:0007669"/>
    <property type="project" value="UniProtKB-KW"/>
</dbReference>
<accession>A0A1Y1CHK3</accession>
<sequence length="654" mass="75003">MSDTFQYQTEQFADIKILRYQVPGFEELTLRQKELIYYLSEAARCGRDIMFDQNNKNNLSIRRTMEAIARSYDGDRESDEFKSFLIYTKRVWFSNGIHHHYSMDKFMPKFTEEYFGELLSNTNHKLLPLLKGEDVVGLITRLVPVLFDEAVDAKRVVLNPKLDLIKDSANNYYEDVTEKEAEDFYAKIEKGDPERPISAGLNSKLVKENGELIEKTWKVGGMYSYAIEQIVFWLEKAIPFADSELQRASLVKLVEFYKTGDLKTFDEYSILWVQDLDAHVDVVNGFIEAYGDALAIKGSWESIVNFKDLEGTKRAVIISDNAQWFEDHSPVDERFKKKEVKGVSAKVITVAMLGGDCHPATPIGVNLPNAEWIRKEHGSKSVTIDNITHAYHQSSLKGGMVEEFAYCKEEVARAKEHGYLGGNLHTDLHECLGHGSGQLLAGVGMDALKNYHATLEEARADLFALYYMMDPKMVELGLMPSLEVAKAEYDGYIRNGLITQLTRIELGKDIEESHMRNRQLIAKWVYEKGEAEQVVEKLQENGKSYFVVKDYQKLRTLFGDLLEEVQRIKSEGDFEAGKVLVEDYAVKVDTELHKEVKERFGKLNLAAYAGFINPDYHPVYEEDQLVDVTISYPMDFMEQMLEYGERYSFLPHIN</sequence>
<evidence type="ECO:0000313" key="4">
    <source>
        <dbReference type="Proteomes" id="UP000218267"/>
    </source>
</evidence>
<evidence type="ECO:0000256" key="2">
    <source>
        <dbReference type="ARBA" id="ARBA00022801"/>
    </source>
</evidence>
<dbReference type="PANTHER" id="PTHR23422">
    <property type="entry name" value="DIPEPTIDYL PEPTIDASE III-RELATED"/>
    <property type="match status" value="1"/>
</dbReference>
<proteinExistence type="predicted"/>
<dbReference type="OrthoDB" id="9812747at2"/>
<keyword evidence="2" id="KW-0378">Hydrolase</keyword>
<reference evidence="4" key="2">
    <citation type="journal article" date="2020" name="Antonie Van Leeuwenhoek">
        <title>Labilibaculum antarcticum sp. nov., a novel facultative anaerobic, psychrotorelant bacterium isolated from marine sediment of Antarctica.</title>
        <authorList>
            <person name="Watanabe M."/>
            <person name="Kojima H."/>
            <person name="Fukui M."/>
        </authorList>
    </citation>
    <scope>NUCLEOTIDE SEQUENCE [LARGE SCALE GENOMIC DNA]</scope>
    <source>
        <strain evidence="4">SPP2</strain>
    </source>
</reference>
<evidence type="ECO:0000313" key="3">
    <source>
        <dbReference type="EMBL" id="BAX78771.1"/>
    </source>
</evidence>
<dbReference type="InterPro" id="IPR039461">
    <property type="entry name" value="Peptidase_M49"/>
</dbReference>
<dbReference type="Pfam" id="PF03571">
    <property type="entry name" value="Peptidase_M49"/>
    <property type="match status" value="2"/>
</dbReference>
<dbReference type="RefSeq" id="WP_096427692.1">
    <property type="nucleotide sequence ID" value="NZ_AP018042.1"/>
</dbReference>
<organism evidence="3 4">
    <name type="scientific">Labilibaculum antarcticum</name>
    <dbReference type="NCBI Taxonomy" id="1717717"/>
    <lineage>
        <taxon>Bacteria</taxon>
        <taxon>Pseudomonadati</taxon>
        <taxon>Bacteroidota</taxon>
        <taxon>Bacteroidia</taxon>
        <taxon>Marinilabiliales</taxon>
        <taxon>Marinifilaceae</taxon>
        <taxon>Labilibaculum</taxon>
    </lineage>
</organism>
<name>A0A1Y1CHK3_9BACT</name>
<gene>
    <name evidence="3" type="ORF">ALGA_0376</name>
</gene>
<evidence type="ECO:0000256" key="1">
    <source>
        <dbReference type="ARBA" id="ARBA00022723"/>
    </source>
</evidence>
<protein>
    <submittedName>
        <fullName evidence="3">Dihydrofolate reductase</fullName>
    </submittedName>
</protein>